<evidence type="ECO:0000313" key="1">
    <source>
        <dbReference type="EMBL" id="EST47251.1"/>
    </source>
</evidence>
<keyword evidence="3" id="KW-1185">Reference proteome</keyword>
<evidence type="ECO:0000313" key="3">
    <source>
        <dbReference type="Proteomes" id="UP000018208"/>
    </source>
</evidence>
<dbReference type="VEuPathDB" id="GiardiaDB:SS50377_23379"/>
<organism evidence="1">
    <name type="scientific">Spironucleus salmonicida</name>
    <dbReference type="NCBI Taxonomy" id="348837"/>
    <lineage>
        <taxon>Eukaryota</taxon>
        <taxon>Metamonada</taxon>
        <taxon>Diplomonadida</taxon>
        <taxon>Hexamitidae</taxon>
        <taxon>Hexamitinae</taxon>
        <taxon>Spironucleus</taxon>
    </lineage>
</organism>
<dbReference type="Proteomes" id="UP000018208">
    <property type="component" value="Unassembled WGS sequence"/>
</dbReference>
<dbReference type="EMBL" id="AUWU02000003">
    <property type="protein sequence ID" value="KAH0575739.1"/>
    <property type="molecule type" value="Genomic_DNA"/>
</dbReference>
<gene>
    <name evidence="1" type="ORF">SS50377_12761</name>
    <name evidence="2" type="ORF">SS50377_23379</name>
</gene>
<accession>V6LU75</accession>
<proteinExistence type="predicted"/>
<name>V6LU75_9EUKA</name>
<reference evidence="1 2" key="1">
    <citation type="journal article" date="2014" name="PLoS Genet.">
        <title>The Genome of Spironucleus salmonicida Highlights a Fish Pathogen Adapted to Fluctuating Environments.</title>
        <authorList>
            <person name="Xu F."/>
            <person name="Jerlstrom-Hultqvist J."/>
            <person name="Einarsson E."/>
            <person name="Astvaldsson A."/>
            <person name="Svard S.G."/>
            <person name="Andersson J.O."/>
        </authorList>
    </citation>
    <scope>NUCLEOTIDE SEQUENCE</scope>
    <source>
        <strain evidence="2">ATCC 50377</strain>
    </source>
</reference>
<dbReference type="AlphaFoldDB" id="V6LU75"/>
<sequence length="299" mass="34404">MFEYTLRHNFTKKQRYDSFLSSELISTDQNDIYYFDQSKFAVNKFTLPENISKDCNQWDLIPVELKFEQILSDITDVLKIKVYKNFLYFVTLTSFNTYDLDTKSLKSISLMYGEWNFTILAEKIFLYSQTLNIFNVVQQNKAELDFISLPSSPINILQVNEQIIIVFSQFFAIYSIQLNLLKQIPVPAKVDVVAAQMNECHLILASKQRQILKVSIEGKVLGTIQAATKYDPQQIFFIDDSIILQSRSHEVIRQSFTQKNDRFSGVRGDAPWVGGEISQGTFVGLTEGGIYIIFGVKNL</sequence>
<evidence type="ECO:0000313" key="2">
    <source>
        <dbReference type="EMBL" id="KAH0575739.1"/>
    </source>
</evidence>
<dbReference type="EMBL" id="KI546046">
    <property type="protein sequence ID" value="EST47251.1"/>
    <property type="molecule type" value="Genomic_DNA"/>
</dbReference>
<reference evidence="2" key="2">
    <citation type="submission" date="2020-12" db="EMBL/GenBank/DDBJ databases">
        <title>New Spironucleus salmonicida genome in near-complete chromosomes.</title>
        <authorList>
            <person name="Xu F."/>
            <person name="Kurt Z."/>
            <person name="Jimenez-Gonzalez A."/>
            <person name="Astvaldsson A."/>
            <person name="Andersson J.O."/>
            <person name="Svard S.G."/>
        </authorList>
    </citation>
    <scope>NUCLEOTIDE SEQUENCE</scope>
    <source>
        <strain evidence="2">ATCC 50377</strain>
    </source>
</reference>
<protein>
    <submittedName>
        <fullName evidence="1">Uncharacterized protein</fullName>
    </submittedName>
</protein>